<dbReference type="OrthoDB" id="6683604at2"/>
<organism evidence="2 3">
    <name type="scientific">Enterobacter wuhouensis</name>
    <dbReference type="NCBI Taxonomy" id="2529381"/>
    <lineage>
        <taxon>Bacteria</taxon>
        <taxon>Pseudomonadati</taxon>
        <taxon>Pseudomonadota</taxon>
        <taxon>Gammaproteobacteria</taxon>
        <taxon>Enterobacterales</taxon>
        <taxon>Enterobacteriaceae</taxon>
        <taxon>Enterobacter</taxon>
    </lineage>
</organism>
<gene>
    <name evidence="2" type="ORF">E0L20_23775</name>
</gene>
<dbReference type="EMBL" id="SJOO01000036">
    <property type="protein sequence ID" value="TCB83826.1"/>
    <property type="molecule type" value="Genomic_DNA"/>
</dbReference>
<sequence>MEIPQDINGNFLCFVNITTTEDGVLTVSVFRRRFDVETAMIIAGSPMDIPEGRWIDLRLQMPADSLYNSKARRVEPELDPEGNE</sequence>
<accession>A0A4R0FRJ8</accession>
<dbReference type="AlphaFoldDB" id="A0A4R0FRJ8"/>
<feature type="domain" description="Phage tail protein C-terminal" evidence="1">
    <location>
        <begin position="1"/>
        <end position="63"/>
    </location>
</feature>
<evidence type="ECO:0000313" key="3">
    <source>
        <dbReference type="Proteomes" id="UP000291424"/>
    </source>
</evidence>
<dbReference type="Pfam" id="PF25670">
    <property type="entry name" value="Phage_tail_C_2"/>
    <property type="match status" value="1"/>
</dbReference>
<evidence type="ECO:0000313" key="2">
    <source>
        <dbReference type="EMBL" id="TCB83826.1"/>
    </source>
</evidence>
<reference evidence="2 3" key="1">
    <citation type="submission" date="2019-02" db="EMBL/GenBank/DDBJ databases">
        <title>The draft genome of Enterobacter spp. strains.</title>
        <authorList>
            <person name="Wang C."/>
            <person name="Feng Y."/>
            <person name="Zong Z."/>
        </authorList>
    </citation>
    <scope>NUCLEOTIDE SEQUENCE [LARGE SCALE GENOMIC DNA]</scope>
    <source>
        <strain evidence="2 3">WCHEW120002</strain>
    </source>
</reference>
<protein>
    <recommendedName>
        <fullName evidence="1">Phage tail protein C-terminal domain-containing protein</fullName>
    </recommendedName>
</protein>
<dbReference type="InterPro" id="IPR058008">
    <property type="entry name" value="Gp26_C"/>
</dbReference>
<proteinExistence type="predicted"/>
<comment type="caution">
    <text evidence="2">The sequence shown here is derived from an EMBL/GenBank/DDBJ whole genome shotgun (WGS) entry which is preliminary data.</text>
</comment>
<evidence type="ECO:0000259" key="1">
    <source>
        <dbReference type="Pfam" id="PF25670"/>
    </source>
</evidence>
<dbReference type="Proteomes" id="UP000291424">
    <property type="component" value="Unassembled WGS sequence"/>
</dbReference>
<name>A0A4R0FRJ8_9ENTR</name>